<dbReference type="SUPFAM" id="SSF47336">
    <property type="entry name" value="ACP-like"/>
    <property type="match status" value="1"/>
</dbReference>
<protein>
    <submittedName>
        <fullName evidence="6">Amino acid adenylation domain-containing protein</fullName>
    </submittedName>
</protein>
<dbReference type="InterPro" id="IPR001031">
    <property type="entry name" value="Thioesterase"/>
</dbReference>
<dbReference type="Proteomes" id="UP001374803">
    <property type="component" value="Chromosome"/>
</dbReference>
<evidence type="ECO:0000256" key="4">
    <source>
        <dbReference type="ARBA" id="ARBA00022737"/>
    </source>
</evidence>
<dbReference type="Pfam" id="PF13193">
    <property type="entry name" value="AMP-binding_C"/>
    <property type="match status" value="1"/>
</dbReference>
<dbReference type="Gene3D" id="3.40.50.980">
    <property type="match status" value="2"/>
</dbReference>
<dbReference type="InterPro" id="IPR023213">
    <property type="entry name" value="CAT-like_dom_sf"/>
</dbReference>
<dbReference type="RefSeq" id="WP_394839495.1">
    <property type="nucleotide sequence ID" value="NZ_CP089929.1"/>
</dbReference>
<dbReference type="CDD" id="cd19534">
    <property type="entry name" value="E_NRPS"/>
    <property type="match status" value="1"/>
</dbReference>
<dbReference type="Gene3D" id="1.10.10.1830">
    <property type="entry name" value="Non-ribosomal peptide synthase, adenylation domain"/>
    <property type="match status" value="1"/>
</dbReference>
<dbReference type="InterPro" id="IPR000873">
    <property type="entry name" value="AMP-dep_synth/lig_dom"/>
</dbReference>
<dbReference type="NCBIfam" id="TIGR01720">
    <property type="entry name" value="NRPS-para261"/>
    <property type="match status" value="1"/>
</dbReference>
<dbReference type="InterPro" id="IPR044894">
    <property type="entry name" value="TubC_N_sf"/>
</dbReference>
<organism evidence="6 7">
    <name type="scientific">Pendulispora rubella</name>
    <dbReference type="NCBI Taxonomy" id="2741070"/>
    <lineage>
        <taxon>Bacteria</taxon>
        <taxon>Pseudomonadati</taxon>
        <taxon>Myxococcota</taxon>
        <taxon>Myxococcia</taxon>
        <taxon>Myxococcales</taxon>
        <taxon>Sorangiineae</taxon>
        <taxon>Pendulisporaceae</taxon>
        <taxon>Pendulispora</taxon>
    </lineage>
</organism>
<dbReference type="SUPFAM" id="SSF52777">
    <property type="entry name" value="CoA-dependent acyltransferases"/>
    <property type="match status" value="4"/>
</dbReference>
<dbReference type="InterPro" id="IPR010071">
    <property type="entry name" value="AA_adenyl_dom"/>
</dbReference>
<dbReference type="SMART" id="SM00823">
    <property type="entry name" value="PKS_PP"/>
    <property type="match status" value="1"/>
</dbReference>
<dbReference type="PROSITE" id="PS50075">
    <property type="entry name" value="CARRIER"/>
    <property type="match status" value="1"/>
</dbReference>
<dbReference type="PROSITE" id="PS00012">
    <property type="entry name" value="PHOSPHOPANTETHEINE"/>
    <property type="match status" value="1"/>
</dbReference>
<dbReference type="SMART" id="SM00824">
    <property type="entry name" value="PKS_TE"/>
    <property type="match status" value="1"/>
</dbReference>
<accession>A0ABZ2LLW4</accession>
<dbReference type="Gene3D" id="3.30.559.30">
    <property type="entry name" value="Nonribosomal peptide synthetase, condensation domain"/>
    <property type="match status" value="2"/>
</dbReference>
<dbReference type="Gene3D" id="3.40.50.1820">
    <property type="entry name" value="alpha/beta hydrolase"/>
    <property type="match status" value="1"/>
</dbReference>
<dbReference type="InterPro" id="IPR001242">
    <property type="entry name" value="Condensation_dom"/>
</dbReference>
<dbReference type="InterPro" id="IPR045851">
    <property type="entry name" value="AMP-bd_C_sf"/>
</dbReference>
<dbReference type="NCBIfam" id="TIGR01733">
    <property type="entry name" value="AA-adenyl-dom"/>
    <property type="match status" value="1"/>
</dbReference>
<reference evidence="6" key="1">
    <citation type="submission" date="2021-12" db="EMBL/GenBank/DDBJ databases">
        <title>Discovery of the Pendulisporaceae a myxobacterial family with distinct sporulation behavior and unique specialized metabolism.</title>
        <authorList>
            <person name="Garcia R."/>
            <person name="Popoff A."/>
            <person name="Bader C.D."/>
            <person name="Loehr J."/>
            <person name="Walesch S."/>
            <person name="Walt C."/>
            <person name="Boldt J."/>
            <person name="Bunk B."/>
            <person name="Haeckl F.J.F.P.J."/>
            <person name="Gunesch A.P."/>
            <person name="Birkelbach J."/>
            <person name="Nuebel U."/>
            <person name="Pietschmann T."/>
            <person name="Bach T."/>
            <person name="Mueller R."/>
        </authorList>
    </citation>
    <scope>NUCLEOTIDE SEQUENCE</scope>
    <source>
        <strain evidence="6">MSr11367</strain>
    </source>
</reference>
<dbReference type="Pfam" id="PF00501">
    <property type="entry name" value="AMP-binding"/>
    <property type="match status" value="1"/>
</dbReference>
<dbReference type="SUPFAM" id="SSF53474">
    <property type="entry name" value="alpha/beta-Hydrolases"/>
    <property type="match status" value="1"/>
</dbReference>
<dbReference type="InterPro" id="IPR010060">
    <property type="entry name" value="NRPS_synth"/>
</dbReference>
<dbReference type="InterPro" id="IPR006162">
    <property type="entry name" value="Ppantetheine_attach_site"/>
</dbReference>
<evidence type="ECO:0000256" key="1">
    <source>
        <dbReference type="ARBA" id="ARBA00001957"/>
    </source>
</evidence>
<dbReference type="InterPro" id="IPR009081">
    <property type="entry name" value="PP-bd_ACP"/>
</dbReference>
<dbReference type="InterPro" id="IPR020806">
    <property type="entry name" value="PKS_PP-bd"/>
</dbReference>
<dbReference type="InterPro" id="IPR036736">
    <property type="entry name" value="ACP-like_sf"/>
</dbReference>
<dbReference type="Pfam" id="PF18563">
    <property type="entry name" value="TubC_N"/>
    <property type="match status" value="1"/>
</dbReference>
<dbReference type="Pfam" id="PF00668">
    <property type="entry name" value="Condensation"/>
    <property type="match status" value="2"/>
</dbReference>
<dbReference type="PROSITE" id="PS00455">
    <property type="entry name" value="AMP_BINDING"/>
    <property type="match status" value="1"/>
</dbReference>
<evidence type="ECO:0000259" key="5">
    <source>
        <dbReference type="PROSITE" id="PS50075"/>
    </source>
</evidence>
<keyword evidence="2" id="KW-0596">Phosphopantetheine</keyword>
<proteinExistence type="predicted"/>
<dbReference type="InterPro" id="IPR041464">
    <property type="entry name" value="TubC_N"/>
</dbReference>
<evidence type="ECO:0000313" key="7">
    <source>
        <dbReference type="Proteomes" id="UP001374803"/>
    </source>
</evidence>
<dbReference type="EMBL" id="CP089983">
    <property type="protein sequence ID" value="WXB09822.1"/>
    <property type="molecule type" value="Genomic_DNA"/>
</dbReference>
<keyword evidence="3" id="KW-0597">Phosphoprotein</keyword>
<name>A0ABZ2LLW4_9BACT</name>
<dbReference type="Gene3D" id="2.30.38.10">
    <property type="entry name" value="Luciferase, Domain 3"/>
    <property type="match status" value="1"/>
</dbReference>
<comment type="cofactor">
    <cofactor evidence="1">
        <name>pantetheine 4'-phosphate</name>
        <dbReference type="ChEBI" id="CHEBI:47942"/>
    </cofactor>
</comment>
<dbReference type="Pfam" id="PF00975">
    <property type="entry name" value="Thioesterase"/>
    <property type="match status" value="1"/>
</dbReference>
<evidence type="ECO:0000256" key="3">
    <source>
        <dbReference type="ARBA" id="ARBA00022553"/>
    </source>
</evidence>
<dbReference type="Gene3D" id="1.10.1200.10">
    <property type="entry name" value="ACP-like"/>
    <property type="match status" value="1"/>
</dbReference>
<keyword evidence="4" id="KW-0677">Repeat</keyword>
<keyword evidence="7" id="KW-1185">Reference proteome</keyword>
<dbReference type="PANTHER" id="PTHR45527:SF1">
    <property type="entry name" value="FATTY ACID SYNTHASE"/>
    <property type="match status" value="1"/>
</dbReference>
<gene>
    <name evidence="6" type="ORF">LVJ94_21645</name>
</gene>
<evidence type="ECO:0000313" key="6">
    <source>
        <dbReference type="EMBL" id="WXB09822.1"/>
    </source>
</evidence>
<evidence type="ECO:0000256" key="2">
    <source>
        <dbReference type="ARBA" id="ARBA00022450"/>
    </source>
</evidence>
<dbReference type="Gene3D" id="3.30.559.10">
    <property type="entry name" value="Chloramphenicol acetyltransferase-like domain"/>
    <property type="match status" value="2"/>
</dbReference>
<feature type="domain" description="Carrier" evidence="5">
    <location>
        <begin position="1022"/>
        <end position="1096"/>
    </location>
</feature>
<dbReference type="InterPro" id="IPR029058">
    <property type="entry name" value="AB_hydrolase_fold"/>
</dbReference>
<dbReference type="PANTHER" id="PTHR45527">
    <property type="entry name" value="NONRIBOSOMAL PEPTIDE SYNTHETASE"/>
    <property type="match status" value="1"/>
</dbReference>
<dbReference type="SUPFAM" id="SSF56801">
    <property type="entry name" value="Acetyl-CoA synthetase-like"/>
    <property type="match status" value="1"/>
</dbReference>
<sequence length="1791" mass="197077">MNLQDILSLSVTNGVKLSVDGENLTYRAPKGAMTKELRDAIVARKKDLIAVLKRGGLHATASPIPRATVPETEPAPLSPSQKGLWLVDRVVGQSSMYNVHIGLQWKGLLDRRILTCSLEAIVSRHTALRTTFPEIDGKPCAITRLEATVELPHVDLRDASPERRATETERLIRVHRDTPFDLARGPLLRAQVITIADDEHILLVTQHHIITDAWSIGIFMTELSRNYHAFAQGELPSPIEPEVRYSDYARWLDQRRTQETYKQSLTWWKEHLQKLPRLKLPYDRAPAGVGGDEGDIHAFSLSPTTTSRLKALADRERCTLFAVLLTGWAILLHRYGSQTDFPIGTVSAGRDRSELRDLIGLFANTVVLRCDLSGDPTVAAAIGRLRDEAESSLENELPFIDVVNAVGAPRGLSLNPLVQATLVFENAPVLDAGLGSDNRRLLVDLLDASIKGTAKFELSLVMKEEGDAIGAFIEYSTALFDAATIERMAGHLARLFDDLAARPDTPISELSILSDAEREKLLVEWNATSAPREPRCVHELFEAQAARTPGTDAVVFGNESLSYGELNRRSNQLAHHLRTLGVGPETLVGICVERSLEMVIGLLGILKAGGAYVPLDPSYPEERVAYMLTDAEPTCVLREADLRAIELEAYPSDNPDSAGHKPEQLAYVIYTSGSTGRPKGVMIEHRNVVNFLWTMREAPGISADDVLLAVTSLSFDIAALEMFLPLVCGARIVVATREEAANAELLKALLERAGVTMMQATPSTWRMLTQEPWPSLPHALKVLCGGEALPVSLAEQLLKEVPEVWNLYGPTETTIWSTLARLTSADPTIGRPIANTQIYLLDAALEPVPIGVPGELYIGGDGVARGYLNEPTLTSERFLRNPFGEGKLYRTGDLGRYLPDGSIEFLGRADHQVKIRGFRIELGEIEAVLGKHPSVRDAVVTAREDTPGNKRLVGYLVLRKDATVPGAADLRDYLGSKLPPYMIPSAFVWLDTMPLTTNGKVDRSALPAPNGQRPEQEHDFVAARTPVEAELTRIWAEVLRLDRVGVEDNFFALGGDSILAIQVISKAQHAGLTLSVRHLFEHQTIAGLATRAAGGAPCPAEQGVVTGPVPLTPIQRWYFEQDLAEPHHYNQAFMFEVRKPLDVDALQRAIGHLVQHHDALRLRFVRDGASMSQINAAADDEVTVATTDLSAIPDKHLAPAIEKAAAEAQASLCLETGPLLRVAVMNLGPLRTNRLLIVIHHLAVDGVSWRILLEDLATVYGQARRRESLALPRKTTSFKEWAEQLSTYAQSEDVAKELAYWRSSHPRDRLPLDRDGGENTVASTKTVDVALNDEDTRTLLREVPEAYRTHINDVLLWALTQAVAAWTGTRRICVDLEGHGREEIGAEVDVSRTVGWFTTMFPVVLESPETSMAESLEAIKEQLRRIPRRGLGYGLLRYPMRDGGEADMRTELAALPRAEMSFNYLGQIDGIASASSPFAAASESTGPWRSPVDRRTHLLEIDGWVTAGSLRFVWSYSEHLHDRSTIESVAGAFVAALRAIVTHCRSGASDSHVRPVGAGHRSPQLIEIKRGSPTRVPLILVHRAGGTGAEYYALAAHLPPDQPVYGITAAYDAMDDSIARLSARYVETVRARIPKGPYLLGGASFGGIVAHEMARYLAERGELVEAVLLFDSELPDPTAKSRLTTEVMMQSLGLEELTPDTAEFLRNFQECEKLMITYEPTPYAADTILFRPVDRGRSLSKAPERDWAPLVEGQLTVVEADGDHLSMLQNPHVRILARQITSRIEAKRRLH</sequence>
<dbReference type="InterPro" id="IPR020802">
    <property type="entry name" value="TesA-like"/>
</dbReference>
<dbReference type="InterPro" id="IPR025110">
    <property type="entry name" value="AMP-bd_C"/>
</dbReference>
<dbReference type="CDD" id="cd05930">
    <property type="entry name" value="A_NRPS"/>
    <property type="match status" value="1"/>
</dbReference>
<dbReference type="Pfam" id="PF00550">
    <property type="entry name" value="PP-binding"/>
    <property type="match status" value="1"/>
</dbReference>
<dbReference type="CDD" id="cd19531">
    <property type="entry name" value="LCL_NRPS-like"/>
    <property type="match status" value="1"/>
</dbReference>
<dbReference type="Gene3D" id="3.30.300.30">
    <property type="match status" value="1"/>
</dbReference>
<dbReference type="InterPro" id="IPR020845">
    <property type="entry name" value="AMP-binding_CS"/>
</dbReference>